<dbReference type="AlphaFoldDB" id="A0A6D2IYT1"/>
<evidence type="ECO:0000313" key="3">
    <source>
        <dbReference type="Proteomes" id="UP000467841"/>
    </source>
</evidence>
<feature type="region of interest" description="Disordered" evidence="1">
    <location>
        <begin position="1"/>
        <end position="78"/>
    </location>
</feature>
<proteinExistence type="predicted"/>
<evidence type="ECO:0000256" key="1">
    <source>
        <dbReference type="SAM" id="MobiDB-lite"/>
    </source>
</evidence>
<organism evidence="2 3">
    <name type="scientific">Microthlaspi erraticum</name>
    <dbReference type="NCBI Taxonomy" id="1685480"/>
    <lineage>
        <taxon>Eukaryota</taxon>
        <taxon>Viridiplantae</taxon>
        <taxon>Streptophyta</taxon>
        <taxon>Embryophyta</taxon>
        <taxon>Tracheophyta</taxon>
        <taxon>Spermatophyta</taxon>
        <taxon>Magnoliopsida</taxon>
        <taxon>eudicotyledons</taxon>
        <taxon>Gunneridae</taxon>
        <taxon>Pentapetalae</taxon>
        <taxon>rosids</taxon>
        <taxon>malvids</taxon>
        <taxon>Brassicales</taxon>
        <taxon>Brassicaceae</taxon>
        <taxon>Coluteocarpeae</taxon>
        <taxon>Microthlaspi</taxon>
    </lineage>
</organism>
<accession>A0A6D2IYT1</accession>
<reference evidence="2" key="1">
    <citation type="submission" date="2020-01" db="EMBL/GenBank/DDBJ databases">
        <authorList>
            <person name="Mishra B."/>
        </authorList>
    </citation>
    <scope>NUCLEOTIDE SEQUENCE [LARGE SCALE GENOMIC DNA]</scope>
</reference>
<sequence>MQAISRNDPHRGDHHSSRRSNPGLKGEQVLGRKANSRHNSIEPRASSIERGNPVEWSAPDGRLPSPDHDLASQFFGGH</sequence>
<evidence type="ECO:0000313" key="2">
    <source>
        <dbReference type="EMBL" id="CAA7033806.1"/>
    </source>
</evidence>
<dbReference type="Proteomes" id="UP000467841">
    <property type="component" value="Unassembled WGS sequence"/>
</dbReference>
<name>A0A6D2IYT1_9BRAS</name>
<dbReference type="EMBL" id="CACVBM020001139">
    <property type="protein sequence ID" value="CAA7033806.1"/>
    <property type="molecule type" value="Genomic_DNA"/>
</dbReference>
<protein>
    <submittedName>
        <fullName evidence="2">Uncharacterized protein</fullName>
    </submittedName>
</protein>
<gene>
    <name evidence="2" type="ORF">MERR_LOCUS21041</name>
</gene>
<comment type="caution">
    <text evidence="2">The sequence shown here is derived from an EMBL/GenBank/DDBJ whole genome shotgun (WGS) entry which is preliminary data.</text>
</comment>
<keyword evidence="3" id="KW-1185">Reference proteome</keyword>